<reference evidence="1" key="1">
    <citation type="submission" date="2018-01" db="EMBL/GenBank/DDBJ databases">
        <title>An insight into the sialome of Amazonian anophelines.</title>
        <authorList>
            <person name="Ribeiro J.M."/>
            <person name="Scarpassa V."/>
            <person name="Calvo E."/>
        </authorList>
    </citation>
    <scope>NUCLEOTIDE SEQUENCE</scope>
    <source>
        <tissue evidence="1">Salivary glands</tissue>
    </source>
</reference>
<name>A0A2M3ZXG3_9DIPT</name>
<dbReference type="AlphaFoldDB" id="A0A2M3ZXG3"/>
<proteinExistence type="predicted"/>
<protein>
    <submittedName>
        <fullName evidence="1">Putative secreted peptide</fullName>
    </submittedName>
</protein>
<dbReference type="EMBL" id="GGFM01012434">
    <property type="protein sequence ID" value="MBW33185.1"/>
    <property type="molecule type" value="Transcribed_RNA"/>
</dbReference>
<sequence>MVVRHLGTVYRLMKGALAQCLTDLEPSIRFICVSLSMKVTTTADRGDTRYVDRKERTPTVGFGAFGEHLWDD</sequence>
<accession>A0A2M3ZXG3</accession>
<evidence type="ECO:0000313" key="1">
    <source>
        <dbReference type="EMBL" id="MBW33185.1"/>
    </source>
</evidence>
<organism evidence="1">
    <name type="scientific">Anopheles braziliensis</name>
    <dbReference type="NCBI Taxonomy" id="58242"/>
    <lineage>
        <taxon>Eukaryota</taxon>
        <taxon>Metazoa</taxon>
        <taxon>Ecdysozoa</taxon>
        <taxon>Arthropoda</taxon>
        <taxon>Hexapoda</taxon>
        <taxon>Insecta</taxon>
        <taxon>Pterygota</taxon>
        <taxon>Neoptera</taxon>
        <taxon>Endopterygota</taxon>
        <taxon>Diptera</taxon>
        <taxon>Nematocera</taxon>
        <taxon>Culicoidea</taxon>
        <taxon>Culicidae</taxon>
        <taxon>Anophelinae</taxon>
        <taxon>Anopheles</taxon>
    </lineage>
</organism>